<dbReference type="Gene3D" id="1.10.287.1260">
    <property type="match status" value="1"/>
</dbReference>
<dbReference type="InterPro" id="IPR011066">
    <property type="entry name" value="MscS_channel_C_sf"/>
</dbReference>
<dbReference type="GO" id="GO:0008381">
    <property type="term" value="F:mechanosensitive monoatomic ion channel activity"/>
    <property type="evidence" value="ECO:0007669"/>
    <property type="project" value="InterPro"/>
</dbReference>
<protein>
    <submittedName>
        <fullName evidence="11">Mechanosensitive ion channel family protein</fullName>
    </submittedName>
</protein>
<dbReference type="RefSeq" id="WP_143938064.1">
    <property type="nucleotide sequence ID" value="NZ_VKKG01000003.1"/>
</dbReference>
<evidence type="ECO:0000256" key="4">
    <source>
        <dbReference type="ARBA" id="ARBA00022692"/>
    </source>
</evidence>
<dbReference type="InterPro" id="IPR049142">
    <property type="entry name" value="MS_channel_1st"/>
</dbReference>
<evidence type="ECO:0000256" key="5">
    <source>
        <dbReference type="ARBA" id="ARBA00022989"/>
    </source>
</evidence>
<dbReference type="InterPro" id="IPR023408">
    <property type="entry name" value="MscS_beta-dom_sf"/>
</dbReference>
<feature type="transmembrane region" description="Helical" evidence="7">
    <location>
        <begin position="6"/>
        <end position="26"/>
    </location>
</feature>
<dbReference type="Pfam" id="PF00924">
    <property type="entry name" value="MS_channel_2nd"/>
    <property type="match status" value="1"/>
</dbReference>
<comment type="subcellular location">
    <subcellularLocation>
        <location evidence="1">Cell membrane</location>
        <topology evidence="1">Multi-pass membrane protein</topology>
    </subcellularLocation>
</comment>
<evidence type="ECO:0000259" key="9">
    <source>
        <dbReference type="Pfam" id="PF21082"/>
    </source>
</evidence>
<accession>A0A553K068</accession>
<dbReference type="Gene3D" id="2.30.30.60">
    <property type="match status" value="1"/>
</dbReference>
<sequence>MPAEILERAVLVVLVLVMALVLRLFLKLLIRRVTRSLADRAPEKAADDLGTKAQRLLARASGLASERHKQRVSTLGSLLNNVVDVVIGIVTVLTVLAIVGVPMTPLLASAGVGGLAIGFGAQSLVKDYLSGIFMLAEDQFGIGDLIEVGSVTGTVLEVSLRVTKVRTATGTVWYLRNGEILTLGNISQGFSTAMIEVPVAIDENPEKVASVLRGAISGMDEEPEWAQVLLQEPTVLGVDSMSGGTMTLNILIKTTANNQWGAMREVRLRAKRAVAAAGIRGPILPGTAEVPPATA</sequence>
<keyword evidence="12" id="KW-1185">Reference proteome</keyword>
<comment type="similarity">
    <text evidence="2">Belongs to the MscS (TC 1.A.23) family.</text>
</comment>
<evidence type="ECO:0000256" key="1">
    <source>
        <dbReference type="ARBA" id="ARBA00004651"/>
    </source>
</evidence>
<comment type="caution">
    <text evidence="11">The sequence shown here is derived from an EMBL/GenBank/DDBJ whole genome shotgun (WGS) entry which is preliminary data.</text>
</comment>
<dbReference type="OrthoDB" id="4638917at2"/>
<keyword evidence="6 7" id="KW-0472">Membrane</keyword>
<evidence type="ECO:0000313" key="11">
    <source>
        <dbReference type="EMBL" id="TRY18088.1"/>
    </source>
</evidence>
<evidence type="ECO:0000259" key="10">
    <source>
        <dbReference type="Pfam" id="PF21088"/>
    </source>
</evidence>
<keyword evidence="4 7" id="KW-0812">Transmembrane</keyword>
<dbReference type="Pfam" id="PF21082">
    <property type="entry name" value="MS_channel_3rd"/>
    <property type="match status" value="1"/>
</dbReference>
<evidence type="ECO:0000256" key="2">
    <source>
        <dbReference type="ARBA" id="ARBA00008017"/>
    </source>
</evidence>
<evidence type="ECO:0000256" key="6">
    <source>
        <dbReference type="ARBA" id="ARBA00023136"/>
    </source>
</evidence>
<organism evidence="11 12">
    <name type="scientific">Tessaracoccus rhinocerotis</name>
    <dbReference type="NCBI Taxonomy" id="1689449"/>
    <lineage>
        <taxon>Bacteria</taxon>
        <taxon>Bacillati</taxon>
        <taxon>Actinomycetota</taxon>
        <taxon>Actinomycetes</taxon>
        <taxon>Propionibacteriales</taxon>
        <taxon>Propionibacteriaceae</taxon>
        <taxon>Tessaracoccus</taxon>
    </lineage>
</organism>
<dbReference type="InterPro" id="IPR006685">
    <property type="entry name" value="MscS_channel_2nd"/>
</dbReference>
<dbReference type="EMBL" id="VKKG01000003">
    <property type="protein sequence ID" value="TRY18088.1"/>
    <property type="molecule type" value="Genomic_DNA"/>
</dbReference>
<dbReference type="SUPFAM" id="SSF82689">
    <property type="entry name" value="Mechanosensitive channel protein MscS (YggB), C-terminal domain"/>
    <property type="match status" value="1"/>
</dbReference>
<dbReference type="Gene3D" id="3.30.70.100">
    <property type="match status" value="1"/>
</dbReference>
<dbReference type="PANTHER" id="PTHR30460">
    <property type="entry name" value="MODERATE CONDUCTANCE MECHANOSENSITIVE CHANNEL YBIO"/>
    <property type="match status" value="1"/>
</dbReference>
<evidence type="ECO:0000256" key="3">
    <source>
        <dbReference type="ARBA" id="ARBA00022475"/>
    </source>
</evidence>
<dbReference type="Pfam" id="PF21088">
    <property type="entry name" value="MS_channel_1st"/>
    <property type="match status" value="1"/>
</dbReference>
<dbReference type="Proteomes" id="UP000317638">
    <property type="component" value="Unassembled WGS sequence"/>
</dbReference>
<dbReference type="InterPro" id="IPR010920">
    <property type="entry name" value="LSM_dom_sf"/>
</dbReference>
<gene>
    <name evidence="11" type="ORF">FOJ82_08500</name>
</gene>
<dbReference type="SUPFAM" id="SSF82861">
    <property type="entry name" value="Mechanosensitive channel protein MscS (YggB), transmembrane region"/>
    <property type="match status" value="1"/>
</dbReference>
<feature type="transmembrane region" description="Helical" evidence="7">
    <location>
        <begin position="106"/>
        <end position="125"/>
    </location>
</feature>
<dbReference type="AlphaFoldDB" id="A0A553K068"/>
<reference evidence="11 12" key="1">
    <citation type="submission" date="2019-07" db="EMBL/GenBank/DDBJ databases">
        <authorList>
            <person name="Zhou L.-Y."/>
        </authorList>
    </citation>
    <scope>NUCLEOTIDE SEQUENCE [LARGE SCALE GENOMIC DNA]</scope>
    <source>
        <strain evidence="11 12">YIM 101269</strain>
    </source>
</reference>
<dbReference type="SUPFAM" id="SSF50182">
    <property type="entry name" value="Sm-like ribonucleoproteins"/>
    <property type="match status" value="1"/>
</dbReference>
<dbReference type="GO" id="GO:0005886">
    <property type="term" value="C:plasma membrane"/>
    <property type="evidence" value="ECO:0007669"/>
    <property type="project" value="UniProtKB-SubCell"/>
</dbReference>
<keyword evidence="3" id="KW-1003">Cell membrane</keyword>
<proteinExistence type="inferred from homology"/>
<dbReference type="InterPro" id="IPR045276">
    <property type="entry name" value="YbiO_bact"/>
</dbReference>
<name>A0A553K068_9ACTN</name>
<dbReference type="InterPro" id="IPR011014">
    <property type="entry name" value="MscS_channel_TM-2"/>
</dbReference>
<feature type="transmembrane region" description="Helical" evidence="7">
    <location>
        <begin position="78"/>
        <end position="100"/>
    </location>
</feature>
<feature type="domain" description="Mechanosensitive ion channel MscS" evidence="8">
    <location>
        <begin position="124"/>
        <end position="182"/>
    </location>
</feature>
<feature type="domain" description="Mechanosensitive ion channel MscS C-terminal" evidence="9">
    <location>
        <begin position="195"/>
        <end position="280"/>
    </location>
</feature>
<evidence type="ECO:0000256" key="7">
    <source>
        <dbReference type="SAM" id="Phobius"/>
    </source>
</evidence>
<keyword evidence="5 7" id="KW-1133">Transmembrane helix</keyword>
<evidence type="ECO:0000313" key="12">
    <source>
        <dbReference type="Proteomes" id="UP000317638"/>
    </source>
</evidence>
<dbReference type="InterPro" id="IPR049278">
    <property type="entry name" value="MS_channel_C"/>
</dbReference>
<dbReference type="PANTHER" id="PTHR30460:SF0">
    <property type="entry name" value="MODERATE CONDUCTANCE MECHANOSENSITIVE CHANNEL YBIO"/>
    <property type="match status" value="1"/>
</dbReference>
<feature type="domain" description="Mechanosensitive ion channel transmembrane helices 2/3" evidence="10">
    <location>
        <begin position="85"/>
        <end position="122"/>
    </location>
</feature>
<dbReference type="FunFam" id="2.30.30.60:FF:000001">
    <property type="entry name" value="MscS Mechanosensitive ion channel"/>
    <property type="match status" value="1"/>
</dbReference>
<evidence type="ECO:0000259" key="8">
    <source>
        <dbReference type="Pfam" id="PF00924"/>
    </source>
</evidence>